<dbReference type="InterPro" id="IPR038933">
    <property type="entry name" value="Ovate"/>
</dbReference>
<dbReference type="PANTHER" id="PTHR33057">
    <property type="entry name" value="TRANSCRIPTION REPRESSOR OFP7-RELATED"/>
    <property type="match status" value="1"/>
</dbReference>
<keyword evidence="5 6" id="KW-0539">Nucleus</keyword>
<evidence type="ECO:0000313" key="10">
    <source>
        <dbReference type="Proteomes" id="UP001642360"/>
    </source>
</evidence>
<dbReference type="Pfam" id="PF04844">
    <property type="entry name" value="Ovate"/>
    <property type="match status" value="1"/>
</dbReference>
<keyword evidence="10" id="KW-1185">Reference proteome</keyword>
<evidence type="ECO:0000256" key="7">
    <source>
        <dbReference type="SAM" id="MobiDB-lite"/>
    </source>
</evidence>
<evidence type="ECO:0000256" key="3">
    <source>
        <dbReference type="ARBA" id="ARBA00023015"/>
    </source>
</evidence>
<keyword evidence="4 6" id="KW-0804">Transcription</keyword>
<protein>
    <recommendedName>
        <fullName evidence="6">Transcription repressor</fullName>
    </recommendedName>
    <alternativeName>
        <fullName evidence="6">Ovate family protein</fullName>
    </alternativeName>
</protein>
<gene>
    <name evidence="9" type="ORF">ILEXP_LOCUS16004</name>
</gene>
<dbReference type="EMBL" id="CAUOFW020001725">
    <property type="protein sequence ID" value="CAK9148074.1"/>
    <property type="molecule type" value="Genomic_DNA"/>
</dbReference>
<dbReference type="NCBIfam" id="TIGR01568">
    <property type="entry name" value="A_thal_3678"/>
    <property type="match status" value="1"/>
</dbReference>
<sequence length="433" mass="49757">MMKWGRKKSSSSSPSSSHPPSISRVFPSSWLLKFKHMGGGSPVMKGAKTMQKGKMASECSSSVQGVVLKEGRFYGPDDDDSYWRLSFGEERFDGVKSRGVGLQSVWYNSDDEVDDPMLSSKSLKCRDRDVAGGEEGHKFSDMVSAIRKVRELPLNVENFQGNDTCKGRKESAEAKLKKTRRKAAKDQKTRRMNRSILEEKGAELARGSDKEAQKNNKSVEKDIFEIEPARLIRTKEEDYKRSTVSDSRRQHSVSFVNSNLRTTEEDCLVEALNLEETKPLSEEEMNPEMQKWKDNKIRELMLKSEKQRKSIHIRMESQKRRTKQSCKFKVHSPRIAALEDIKKAKMKMNKKTNNKVVKDRTAFDSFAVVKSSLDPQQDFKDSMVEMIMEKGIRQPEELKELLACYLTLNCNEYHELIIKVFRQFGFNAYGIEK</sequence>
<feature type="compositionally biased region" description="Basic and acidic residues" evidence="7">
    <location>
        <begin position="165"/>
        <end position="176"/>
    </location>
</feature>
<dbReference type="GO" id="GO:0005634">
    <property type="term" value="C:nucleus"/>
    <property type="evidence" value="ECO:0007669"/>
    <property type="project" value="UniProtKB-SubCell"/>
</dbReference>
<comment type="caution">
    <text evidence="9">The sequence shown here is derived from an EMBL/GenBank/DDBJ whole genome shotgun (WGS) entry which is preliminary data.</text>
</comment>
<evidence type="ECO:0000256" key="6">
    <source>
        <dbReference type="RuleBase" id="RU367028"/>
    </source>
</evidence>
<dbReference type="InterPro" id="IPR006458">
    <property type="entry name" value="Ovate_C"/>
</dbReference>
<feature type="domain" description="OVATE" evidence="8">
    <location>
        <begin position="368"/>
        <end position="427"/>
    </location>
</feature>
<feature type="compositionally biased region" description="Low complexity" evidence="7">
    <location>
        <begin position="10"/>
        <end position="22"/>
    </location>
</feature>
<feature type="compositionally biased region" description="Basic and acidic residues" evidence="7">
    <location>
        <begin position="196"/>
        <end position="219"/>
    </location>
</feature>
<accession>A0ABC8RYN0</accession>
<evidence type="ECO:0000256" key="1">
    <source>
        <dbReference type="ARBA" id="ARBA00004123"/>
    </source>
</evidence>
<evidence type="ECO:0000256" key="2">
    <source>
        <dbReference type="ARBA" id="ARBA00022491"/>
    </source>
</evidence>
<dbReference type="AlphaFoldDB" id="A0ABC8RYN0"/>
<evidence type="ECO:0000256" key="5">
    <source>
        <dbReference type="ARBA" id="ARBA00023242"/>
    </source>
</evidence>
<feature type="region of interest" description="Disordered" evidence="7">
    <location>
        <begin position="163"/>
        <end position="219"/>
    </location>
</feature>
<comment type="subcellular location">
    <subcellularLocation>
        <location evidence="1 6">Nucleus</location>
    </subcellularLocation>
</comment>
<evidence type="ECO:0000256" key="4">
    <source>
        <dbReference type="ARBA" id="ARBA00023163"/>
    </source>
</evidence>
<keyword evidence="2 6" id="KW-0678">Repressor</keyword>
<evidence type="ECO:0000313" key="9">
    <source>
        <dbReference type="EMBL" id="CAK9148074.1"/>
    </source>
</evidence>
<dbReference type="PANTHER" id="PTHR33057:SF82">
    <property type="entry name" value="TRANSCRIPTION REPRESSOR OFP5"/>
    <property type="match status" value="1"/>
</dbReference>
<reference evidence="9 10" key="1">
    <citation type="submission" date="2024-02" db="EMBL/GenBank/DDBJ databases">
        <authorList>
            <person name="Vignale AGUSTIN F."/>
            <person name="Sosa J E."/>
            <person name="Modenutti C."/>
        </authorList>
    </citation>
    <scope>NUCLEOTIDE SEQUENCE [LARGE SCALE GENOMIC DNA]</scope>
</reference>
<feature type="region of interest" description="Disordered" evidence="7">
    <location>
        <begin position="1"/>
        <end position="22"/>
    </location>
</feature>
<dbReference type="PROSITE" id="PS51754">
    <property type="entry name" value="OVATE"/>
    <property type="match status" value="1"/>
</dbReference>
<evidence type="ECO:0000259" key="8">
    <source>
        <dbReference type="PROSITE" id="PS51754"/>
    </source>
</evidence>
<dbReference type="Proteomes" id="UP001642360">
    <property type="component" value="Unassembled WGS sequence"/>
</dbReference>
<dbReference type="GO" id="GO:0045892">
    <property type="term" value="P:negative regulation of DNA-templated transcription"/>
    <property type="evidence" value="ECO:0007669"/>
    <property type="project" value="UniProtKB-UniRule"/>
</dbReference>
<name>A0ABC8RYN0_9AQUA</name>
<keyword evidence="3 6" id="KW-0805">Transcription regulation</keyword>
<comment type="function">
    <text evidence="6">Transcriptional repressor that regulates multiple aspects of plant growth and development.</text>
</comment>
<organism evidence="9 10">
    <name type="scientific">Ilex paraguariensis</name>
    <name type="common">yerba mate</name>
    <dbReference type="NCBI Taxonomy" id="185542"/>
    <lineage>
        <taxon>Eukaryota</taxon>
        <taxon>Viridiplantae</taxon>
        <taxon>Streptophyta</taxon>
        <taxon>Embryophyta</taxon>
        <taxon>Tracheophyta</taxon>
        <taxon>Spermatophyta</taxon>
        <taxon>Magnoliopsida</taxon>
        <taxon>eudicotyledons</taxon>
        <taxon>Gunneridae</taxon>
        <taxon>Pentapetalae</taxon>
        <taxon>asterids</taxon>
        <taxon>campanulids</taxon>
        <taxon>Aquifoliales</taxon>
        <taxon>Aquifoliaceae</taxon>
        <taxon>Ilex</taxon>
    </lineage>
</organism>
<proteinExistence type="predicted"/>